<dbReference type="PROSITE" id="PS00717">
    <property type="entry name" value="SIGMA54_1"/>
    <property type="match status" value="1"/>
</dbReference>
<comment type="function">
    <text evidence="9">Sigma factors are initiation factors that promote the attachment of RNA polymerase to specific initiation sites and are then released.</text>
</comment>
<dbReference type="EMBL" id="CP054719">
    <property type="protein sequence ID" value="QOL19752.1"/>
    <property type="molecule type" value="Genomic_DNA"/>
</dbReference>
<evidence type="ECO:0000256" key="4">
    <source>
        <dbReference type="ARBA" id="ARBA00022695"/>
    </source>
</evidence>
<dbReference type="PROSITE" id="PS00718">
    <property type="entry name" value="SIGMA54_2"/>
    <property type="match status" value="1"/>
</dbReference>
<protein>
    <recommendedName>
        <fullName evidence="9">RNA polymerase sigma-54 factor</fullName>
    </recommendedName>
</protein>
<reference evidence="13 14" key="1">
    <citation type="submission" date="2020-06" db="EMBL/GenBank/DDBJ databases">
        <title>The endosymbiont of the kinetoplastid Bodo saltans is a Paracaedibacter-like alpha-proteobacterium possessing a putative toxin-antitoxin system.</title>
        <authorList>
            <person name="Midha S."/>
            <person name="Rigden D.J."/>
            <person name="Siozios S."/>
            <person name="Hurst G.D.D."/>
            <person name="Jackson A.P."/>
        </authorList>
    </citation>
    <scope>NUCLEOTIDE SEQUENCE [LARGE SCALE GENOMIC DNA]</scope>
    <source>
        <strain evidence="13">Lake Konstanz</strain>
    </source>
</reference>
<dbReference type="PRINTS" id="PR00045">
    <property type="entry name" value="SIGMA54FCT"/>
</dbReference>
<organism evidence="13 14">
    <name type="scientific">Candidatus Bodocaedibacter vickermanii</name>
    <dbReference type="NCBI Taxonomy" id="2741701"/>
    <lineage>
        <taxon>Bacteria</taxon>
        <taxon>Pseudomonadati</taxon>
        <taxon>Pseudomonadota</taxon>
        <taxon>Alphaproteobacteria</taxon>
        <taxon>Holosporales</taxon>
        <taxon>Candidatus Paracaedibacteraceae</taxon>
        <taxon>Candidatus Bodocaedibacter</taxon>
    </lineage>
</organism>
<dbReference type="Pfam" id="PF00309">
    <property type="entry name" value="Sigma54_AID"/>
    <property type="match status" value="1"/>
</dbReference>
<keyword evidence="7 9" id="KW-0238">DNA-binding</keyword>
<evidence type="ECO:0000256" key="1">
    <source>
        <dbReference type="ARBA" id="ARBA00008798"/>
    </source>
</evidence>
<dbReference type="InterPro" id="IPR007634">
    <property type="entry name" value="RNA_pol_sigma_54_DNA-bd"/>
</dbReference>
<dbReference type="InterPro" id="IPR007046">
    <property type="entry name" value="RNA_pol_sigma_54_core-bd"/>
</dbReference>
<evidence type="ECO:0000313" key="13">
    <source>
        <dbReference type="EMBL" id="QOL19752.1"/>
    </source>
</evidence>
<gene>
    <name evidence="13" type="primary">rpoN2</name>
    <name evidence="13" type="ORF">CPBP_00520</name>
</gene>
<feature type="domain" description="RNA polymerase sigma factor 54 core-binding" evidence="12">
    <location>
        <begin position="106"/>
        <end position="293"/>
    </location>
</feature>
<dbReference type="PANTHER" id="PTHR32248">
    <property type="entry name" value="RNA POLYMERASE SIGMA-54 FACTOR"/>
    <property type="match status" value="1"/>
</dbReference>
<dbReference type="PIRSF" id="PIRSF000774">
    <property type="entry name" value="RpoN"/>
    <property type="match status" value="1"/>
</dbReference>
<evidence type="ECO:0000259" key="12">
    <source>
        <dbReference type="Pfam" id="PF04963"/>
    </source>
</evidence>
<dbReference type="GO" id="GO:0006352">
    <property type="term" value="P:DNA-templated transcription initiation"/>
    <property type="evidence" value="ECO:0007669"/>
    <property type="project" value="InterPro"/>
</dbReference>
<dbReference type="InterPro" id="IPR000394">
    <property type="entry name" value="RNA_pol_sigma_54"/>
</dbReference>
<dbReference type="GO" id="GO:0016987">
    <property type="term" value="F:sigma factor activity"/>
    <property type="evidence" value="ECO:0007669"/>
    <property type="project" value="UniProtKB-KW"/>
</dbReference>
<dbReference type="PROSITE" id="PS50044">
    <property type="entry name" value="SIGMA54_3"/>
    <property type="match status" value="1"/>
</dbReference>
<keyword evidence="4 9" id="KW-0548">Nucleotidyltransferase</keyword>
<dbReference type="Proteomes" id="UP000594001">
    <property type="component" value="Chromosome"/>
</dbReference>
<dbReference type="KEGG" id="pbal:CPBP_00520"/>
<keyword evidence="2 9" id="KW-0240">DNA-directed RNA polymerase</keyword>
<evidence type="ECO:0000313" key="14">
    <source>
        <dbReference type="Proteomes" id="UP000594001"/>
    </source>
</evidence>
<dbReference type="Pfam" id="PF04963">
    <property type="entry name" value="Sigma54_CBD"/>
    <property type="match status" value="1"/>
</dbReference>
<dbReference type="GO" id="GO:0016779">
    <property type="term" value="F:nucleotidyltransferase activity"/>
    <property type="evidence" value="ECO:0007669"/>
    <property type="project" value="UniProtKB-KW"/>
</dbReference>
<name>A0A7L9RT68_9PROT</name>
<evidence type="ECO:0000256" key="5">
    <source>
        <dbReference type="ARBA" id="ARBA00023015"/>
    </source>
</evidence>
<evidence type="ECO:0000256" key="9">
    <source>
        <dbReference type="PIRNR" id="PIRNR000774"/>
    </source>
</evidence>
<keyword evidence="3 9" id="KW-0808">Transferase</keyword>
<dbReference type="AlphaFoldDB" id="A0A7L9RT68"/>
<evidence type="ECO:0000256" key="7">
    <source>
        <dbReference type="ARBA" id="ARBA00023125"/>
    </source>
</evidence>
<dbReference type="PANTHER" id="PTHR32248:SF4">
    <property type="entry name" value="RNA POLYMERASE SIGMA-54 FACTOR"/>
    <property type="match status" value="1"/>
</dbReference>
<accession>A0A7L9RT68</accession>
<proteinExistence type="inferred from homology"/>
<evidence type="ECO:0000256" key="2">
    <source>
        <dbReference type="ARBA" id="ARBA00022478"/>
    </source>
</evidence>
<feature type="compositionally biased region" description="Polar residues" evidence="10">
    <location>
        <begin position="76"/>
        <end position="95"/>
    </location>
</feature>
<dbReference type="Pfam" id="PF04552">
    <property type="entry name" value="Sigma54_DBD"/>
    <property type="match status" value="1"/>
</dbReference>
<keyword evidence="5 9" id="KW-0805">Transcription regulation</keyword>
<dbReference type="InterPro" id="IPR038709">
    <property type="entry name" value="RpoN_core-bd_sf"/>
</dbReference>
<evidence type="ECO:0000259" key="11">
    <source>
        <dbReference type="Pfam" id="PF04552"/>
    </source>
</evidence>
<feature type="domain" description="RNA polymerase sigma factor 54 DNA-binding" evidence="11">
    <location>
        <begin position="308"/>
        <end position="463"/>
    </location>
</feature>
<dbReference type="NCBIfam" id="TIGR02395">
    <property type="entry name" value="rpoN_sigma"/>
    <property type="match status" value="1"/>
</dbReference>
<dbReference type="Gene3D" id="1.10.10.1330">
    <property type="entry name" value="RNA polymerase sigma-54 factor, core-binding domain"/>
    <property type="match status" value="1"/>
</dbReference>
<evidence type="ECO:0000256" key="8">
    <source>
        <dbReference type="ARBA" id="ARBA00023163"/>
    </source>
</evidence>
<keyword evidence="14" id="KW-1185">Reference proteome</keyword>
<evidence type="ECO:0000256" key="6">
    <source>
        <dbReference type="ARBA" id="ARBA00023082"/>
    </source>
</evidence>
<comment type="similarity">
    <text evidence="1 9">Belongs to the sigma-54 factor family.</text>
</comment>
<dbReference type="Gene3D" id="1.10.10.60">
    <property type="entry name" value="Homeodomain-like"/>
    <property type="match status" value="1"/>
</dbReference>
<keyword evidence="6 9" id="KW-0731">Sigma factor</keyword>
<evidence type="ECO:0000256" key="3">
    <source>
        <dbReference type="ARBA" id="ARBA00022679"/>
    </source>
</evidence>
<keyword evidence="8 9" id="KW-0804">Transcription</keyword>
<dbReference type="GO" id="GO:0001216">
    <property type="term" value="F:DNA-binding transcription activator activity"/>
    <property type="evidence" value="ECO:0007669"/>
    <property type="project" value="InterPro"/>
</dbReference>
<dbReference type="GO" id="GO:0000428">
    <property type="term" value="C:DNA-directed RNA polymerase complex"/>
    <property type="evidence" value="ECO:0007669"/>
    <property type="project" value="UniProtKB-KW"/>
</dbReference>
<feature type="region of interest" description="Disordered" evidence="10">
    <location>
        <begin position="76"/>
        <end position="103"/>
    </location>
</feature>
<sequence length="470" mass="53193">MLFTHHKPFLLKLVYMKMNQNIAQKLTTSTSITTVVQQALKVLHMTNLELSDYVQQAALENPFLIVNSTDLANQLPASSASENPWSDSWETGDSGSNDDSETSLWEKTLCQPDDINQLIVSQINSSFTTPKEHRLALVLLGLLDERGFFTLDINVISNLLNVPVSLIHSVLVKLKTLEPAGLFAADWKESVLLQLIDQGHKTEIYSIILDNFQDILQGKLSGIQKASGLSSETIYKALKRIKNINPYPLKHNQPDEVVQLKIPDVIVTKDPTNGWVVSLNQDTLPKALADRDYFQEIKTACSLEEEKTFIRDSFQRATWLVKAMDQRCQNILKICESLIQKQYNFLDHGPKLLTPMTLKDIAVDVGVHESTVSRAIAHKYIQTPQGIYPLKYFFTQSIQGSFQEYSAESIRSQIRNLIQNETQSLSDDKIAEMLNNLGVDIARRTVTKYRESMSIPSSTERRRIKKIISI</sequence>
<dbReference type="GO" id="GO:0003677">
    <property type="term" value="F:DNA binding"/>
    <property type="evidence" value="ECO:0007669"/>
    <property type="project" value="UniProtKB-KW"/>
</dbReference>
<evidence type="ECO:0000256" key="10">
    <source>
        <dbReference type="SAM" id="MobiDB-lite"/>
    </source>
</evidence>